<reference evidence="2" key="1">
    <citation type="submission" date="2019-04" db="EMBL/GenBank/DDBJ databases">
        <title>Complete genome sequence of Sphingomonas sp. W1-2-3.</title>
        <authorList>
            <person name="Im W.T."/>
        </authorList>
    </citation>
    <scope>NUCLEOTIDE SEQUENCE [LARGE SCALE GENOMIC DNA]</scope>
    <source>
        <strain evidence="2">W1-2-3</strain>
    </source>
</reference>
<dbReference type="AlphaFoldDB" id="A0A4D7C7H3"/>
<organism evidence="1 2">
    <name type="scientific">Hankyongella ginsenosidimutans</name>
    <dbReference type="NCBI Taxonomy" id="1763828"/>
    <lineage>
        <taxon>Bacteria</taxon>
        <taxon>Pseudomonadati</taxon>
        <taxon>Pseudomonadota</taxon>
        <taxon>Alphaproteobacteria</taxon>
        <taxon>Sphingomonadales</taxon>
        <taxon>Sphingomonadaceae</taxon>
        <taxon>Hankyongella</taxon>
    </lineage>
</organism>
<evidence type="ECO:0000313" key="2">
    <source>
        <dbReference type="Proteomes" id="UP000298714"/>
    </source>
</evidence>
<name>A0A4D7C7H3_9SPHN</name>
<sequence length="79" mass="8508">MPANAATREIRGTGCTKVKPYVYTCAFTLILYDPADAASGEGILAAGTGQFQKVGTTWKGLQTEYKLQLKSRIIQVPAQ</sequence>
<keyword evidence="2" id="KW-1185">Reference proteome</keyword>
<dbReference type="KEGG" id="hgn:E6W36_05260"/>
<evidence type="ECO:0000313" key="1">
    <source>
        <dbReference type="EMBL" id="QCI79178.1"/>
    </source>
</evidence>
<accession>A0A4D7C7H3</accession>
<protein>
    <submittedName>
        <fullName evidence="1">Uncharacterized protein</fullName>
    </submittedName>
</protein>
<proteinExistence type="predicted"/>
<dbReference type="EMBL" id="CP039704">
    <property type="protein sequence ID" value="QCI79178.1"/>
    <property type="molecule type" value="Genomic_DNA"/>
</dbReference>
<gene>
    <name evidence="1" type="ORF">E6W36_05260</name>
</gene>
<dbReference type="Proteomes" id="UP000298714">
    <property type="component" value="Chromosome"/>
</dbReference>
<dbReference type="RefSeq" id="WP_222873996.1">
    <property type="nucleotide sequence ID" value="NZ_CP039704.1"/>
</dbReference>